<proteinExistence type="predicted"/>
<dbReference type="SUPFAM" id="SSF52080">
    <property type="entry name" value="Ribosomal proteins L15p and L18e"/>
    <property type="match status" value="1"/>
</dbReference>
<keyword evidence="1" id="KW-0689">Ribosomal protein</keyword>
<evidence type="ECO:0000256" key="2">
    <source>
        <dbReference type="ARBA" id="ARBA00023274"/>
    </source>
</evidence>
<feature type="compositionally biased region" description="Basic residues" evidence="4">
    <location>
        <begin position="33"/>
        <end position="43"/>
    </location>
</feature>
<dbReference type="Proteomes" id="UP000229674">
    <property type="component" value="Unassembled WGS sequence"/>
</dbReference>
<protein>
    <recommendedName>
        <fullName evidence="3">50S ribosomal protein L15</fullName>
    </recommendedName>
</protein>
<dbReference type="EMBL" id="PFQX01000044">
    <property type="protein sequence ID" value="PJC65366.1"/>
    <property type="molecule type" value="Genomic_DNA"/>
</dbReference>
<evidence type="ECO:0000313" key="5">
    <source>
        <dbReference type="EMBL" id="PJC65366.1"/>
    </source>
</evidence>
<dbReference type="AlphaFoldDB" id="A0A2M8G139"/>
<dbReference type="GO" id="GO:1990904">
    <property type="term" value="C:ribonucleoprotein complex"/>
    <property type="evidence" value="ECO:0007669"/>
    <property type="project" value="UniProtKB-KW"/>
</dbReference>
<gene>
    <name evidence="5" type="ORF">CO020_01135</name>
</gene>
<feature type="compositionally biased region" description="Polar residues" evidence="4">
    <location>
        <begin position="1"/>
        <end position="10"/>
    </location>
</feature>
<reference evidence="6" key="1">
    <citation type="submission" date="2017-09" db="EMBL/GenBank/DDBJ databases">
        <title>Depth-based differentiation of microbial function through sediment-hosted aquifers and enrichment of novel symbionts in the deep terrestrial subsurface.</title>
        <authorList>
            <person name="Probst A.J."/>
            <person name="Ladd B."/>
            <person name="Jarett J.K."/>
            <person name="Geller-Mcgrath D.E."/>
            <person name="Sieber C.M.K."/>
            <person name="Emerson J.B."/>
            <person name="Anantharaman K."/>
            <person name="Thomas B.C."/>
            <person name="Malmstrom R."/>
            <person name="Stieglmeier M."/>
            <person name="Klingl A."/>
            <person name="Woyke T."/>
            <person name="Ryan C.M."/>
            <person name="Banfield J.F."/>
        </authorList>
    </citation>
    <scope>NUCLEOTIDE SEQUENCE [LARGE SCALE GENOMIC DNA]</scope>
</reference>
<evidence type="ECO:0000313" key="6">
    <source>
        <dbReference type="Proteomes" id="UP000229674"/>
    </source>
</evidence>
<sequence>MQLHQLQANHPNYGKKRVGRGGKRGTTSGRGTKGQHSRAGRRIRPAERDFIQRLPKLRGVRNVANTARKARELALRRKEHRALRSAKTAKQ</sequence>
<feature type="region of interest" description="Disordered" evidence="4">
    <location>
        <begin position="1"/>
        <end position="50"/>
    </location>
</feature>
<evidence type="ECO:0000256" key="4">
    <source>
        <dbReference type="SAM" id="MobiDB-lite"/>
    </source>
</evidence>
<accession>A0A2M8G139</accession>
<dbReference type="InterPro" id="IPR036227">
    <property type="entry name" value="Ribosomal_uL15/eL18_sf"/>
</dbReference>
<evidence type="ECO:0000256" key="3">
    <source>
        <dbReference type="ARBA" id="ARBA00035497"/>
    </source>
</evidence>
<dbReference type="GO" id="GO:0005840">
    <property type="term" value="C:ribosome"/>
    <property type="evidence" value="ECO:0007669"/>
    <property type="project" value="UniProtKB-KW"/>
</dbReference>
<comment type="caution">
    <text evidence="5">The sequence shown here is derived from an EMBL/GenBank/DDBJ whole genome shotgun (WGS) entry which is preliminary data.</text>
</comment>
<feature type="compositionally biased region" description="Basic residues" evidence="4">
    <location>
        <begin position="13"/>
        <end position="23"/>
    </location>
</feature>
<organism evidence="5 6">
    <name type="scientific">Candidatus Colwellbacteria bacterium CG_4_9_14_0_2_um_filter_50_12</name>
    <dbReference type="NCBI Taxonomy" id="1974538"/>
    <lineage>
        <taxon>Bacteria</taxon>
        <taxon>Candidatus Colwelliibacteriota</taxon>
    </lineage>
</organism>
<keyword evidence="2" id="KW-0687">Ribonucleoprotein</keyword>
<name>A0A2M8G139_9BACT</name>
<evidence type="ECO:0000256" key="1">
    <source>
        <dbReference type="ARBA" id="ARBA00022980"/>
    </source>
</evidence>